<keyword evidence="4" id="KW-0378">Hydrolase</keyword>
<dbReference type="PANTHER" id="PTHR12992:SF11">
    <property type="entry name" value="MITOCHONDRIAL COENZYME A DIPHOSPHATASE NUDT8"/>
    <property type="match status" value="1"/>
</dbReference>
<dbReference type="InterPro" id="IPR000086">
    <property type="entry name" value="NUDIX_hydrolase_dom"/>
</dbReference>
<dbReference type="Proteomes" id="UP000718451">
    <property type="component" value="Unassembled WGS sequence"/>
</dbReference>
<comment type="caution">
    <text evidence="8">The sequence shown here is derived from an EMBL/GenBank/DDBJ whole genome shotgun (WGS) entry which is preliminary data.</text>
</comment>
<keyword evidence="9" id="KW-1185">Reference proteome</keyword>
<sequence>MKFEDLYQLSSKIKNLPLPGEEAHFLMEPAMRREWRNLEKIEKRNPKHSAVMALFYPKNEIAHILLILRKSYKGVHSNQIGFPGGKVEAADKNLLDTALRETSEEVGVKGSDIEVLKELTRLYIPPSNFWVQPFLGMFPNPYPFEVQVSEVENLVEVSVQDFLDDSKLIKQNLNTSYAQNIEVPAFMLNGHTVWGATGMMLNEIKSLLRQLL</sequence>
<dbReference type="Pfam" id="PF00293">
    <property type="entry name" value="NUDIX"/>
    <property type="match status" value="1"/>
</dbReference>
<evidence type="ECO:0000256" key="3">
    <source>
        <dbReference type="ARBA" id="ARBA00022723"/>
    </source>
</evidence>
<gene>
    <name evidence="8" type="ORF">HCU67_07995</name>
</gene>
<organism evidence="8 9">
    <name type="scientific">Croceivirga thetidis</name>
    <dbReference type="NCBI Taxonomy" id="2721623"/>
    <lineage>
        <taxon>Bacteria</taxon>
        <taxon>Pseudomonadati</taxon>
        <taxon>Bacteroidota</taxon>
        <taxon>Flavobacteriia</taxon>
        <taxon>Flavobacteriales</taxon>
        <taxon>Flavobacteriaceae</taxon>
        <taxon>Croceivirga</taxon>
    </lineage>
</organism>
<dbReference type="PROSITE" id="PS51462">
    <property type="entry name" value="NUDIX"/>
    <property type="match status" value="1"/>
</dbReference>
<dbReference type="CDD" id="cd03426">
    <property type="entry name" value="NUDIX_CoAse_Nudt7"/>
    <property type="match status" value="1"/>
</dbReference>
<name>A0ABX1GS44_9FLAO</name>
<keyword evidence="5" id="KW-0460">Magnesium</keyword>
<dbReference type="Gene3D" id="3.90.79.10">
    <property type="entry name" value="Nucleoside Triphosphate Pyrophosphohydrolase"/>
    <property type="match status" value="1"/>
</dbReference>
<dbReference type="InterPro" id="IPR045121">
    <property type="entry name" value="CoAse"/>
</dbReference>
<evidence type="ECO:0000256" key="5">
    <source>
        <dbReference type="ARBA" id="ARBA00022842"/>
    </source>
</evidence>
<evidence type="ECO:0000313" key="9">
    <source>
        <dbReference type="Proteomes" id="UP000718451"/>
    </source>
</evidence>
<proteinExistence type="predicted"/>
<keyword evidence="3" id="KW-0479">Metal-binding</keyword>
<protein>
    <submittedName>
        <fullName evidence="8">CoA pyrophosphatase</fullName>
    </submittedName>
</protein>
<feature type="domain" description="Nudix hydrolase" evidence="7">
    <location>
        <begin position="46"/>
        <end position="182"/>
    </location>
</feature>
<dbReference type="RefSeq" id="WP_168552121.1">
    <property type="nucleotide sequence ID" value="NZ_JAAWWL010000002.1"/>
</dbReference>
<accession>A0ABX1GS44</accession>
<evidence type="ECO:0000313" key="8">
    <source>
        <dbReference type="EMBL" id="NKI31886.1"/>
    </source>
</evidence>
<evidence type="ECO:0000256" key="4">
    <source>
        <dbReference type="ARBA" id="ARBA00022801"/>
    </source>
</evidence>
<evidence type="ECO:0000256" key="6">
    <source>
        <dbReference type="ARBA" id="ARBA00023211"/>
    </source>
</evidence>
<evidence type="ECO:0000256" key="1">
    <source>
        <dbReference type="ARBA" id="ARBA00001936"/>
    </source>
</evidence>
<evidence type="ECO:0000259" key="7">
    <source>
        <dbReference type="PROSITE" id="PS51462"/>
    </source>
</evidence>
<reference evidence="8 9" key="1">
    <citation type="submission" date="2020-04" db="EMBL/GenBank/DDBJ databases">
        <authorList>
            <person name="Yoon J."/>
        </authorList>
    </citation>
    <scope>NUCLEOTIDE SEQUENCE [LARGE SCALE GENOMIC DNA]</scope>
    <source>
        <strain evidence="8 9">DJ-13</strain>
    </source>
</reference>
<dbReference type="EMBL" id="JAAWWL010000002">
    <property type="protein sequence ID" value="NKI31886.1"/>
    <property type="molecule type" value="Genomic_DNA"/>
</dbReference>
<keyword evidence="6" id="KW-0464">Manganese</keyword>
<dbReference type="InterPro" id="IPR015797">
    <property type="entry name" value="NUDIX_hydrolase-like_dom_sf"/>
</dbReference>
<evidence type="ECO:0000256" key="2">
    <source>
        <dbReference type="ARBA" id="ARBA00001946"/>
    </source>
</evidence>
<dbReference type="SUPFAM" id="SSF55811">
    <property type="entry name" value="Nudix"/>
    <property type="match status" value="1"/>
</dbReference>
<dbReference type="PANTHER" id="PTHR12992">
    <property type="entry name" value="NUDIX HYDROLASE"/>
    <property type="match status" value="1"/>
</dbReference>
<comment type="cofactor">
    <cofactor evidence="1">
        <name>Mn(2+)</name>
        <dbReference type="ChEBI" id="CHEBI:29035"/>
    </cofactor>
</comment>
<comment type="cofactor">
    <cofactor evidence="2">
        <name>Mg(2+)</name>
        <dbReference type="ChEBI" id="CHEBI:18420"/>
    </cofactor>
</comment>